<dbReference type="InterPro" id="IPR036291">
    <property type="entry name" value="NAD(P)-bd_dom_sf"/>
</dbReference>
<dbReference type="GeneID" id="4623259"/>
<dbReference type="GO" id="GO:0006744">
    <property type="term" value="P:ubiquinone biosynthetic process"/>
    <property type="evidence" value="ECO:0000318"/>
    <property type="project" value="GO_Central"/>
</dbReference>
<dbReference type="Gene3D" id="3.40.50.720">
    <property type="entry name" value="NAD(P)-binding Rossmann-like Domain"/>
    <property type="match status" value="1"/>
</dbReference>
<gene>
    <name evidence="1" type="ORF">AGOS_AGR291C</name>
</gene>
<dbReference type="STRING" id="284811.Q74ZG0"/>
<dbReference type="InParanoid" id="Q74ZG0"/>
<dbReference type="EMBL" id="AE016820">
    <property type="protein sequence ID" value="AAS54781.1"/>
    <property type="molecule type" value="Genomic_DNA"/>
</dbReference>
<name>Q74ZG0_EREGS</name>
<dbReference type="PANTHER" id="PTHR12126">
    <property type="entry name" value="NADH-UBIQUINONE OXIDOREDUCTASE 39 KDA SUBUNIT-RELATED"/>
    <property type="match status" value="1"/>
</dbReference>
<reference evidence="2" key="2">
    <citation type="journal article" date="2013" name="G3 (Bethesda)">
        <title>Genomes of Ashbya fungi isolated from insects reveal four mating-type loci, numerous translocations, lack of transposons, and distinct gene duplications.</title>
        <authorList>
            <person name="Dietrich F.S."/>
            <person name="Voegeli S."/>
            <person name="Kuo S."/>
            <person name="Philippsen P."/>
        </authorList>
    </citation>
    <scope>GENOME REANNOTATION</scope>
    <source>
        <strain evidence="2">ATCC 10895 / CBS 109.51 / FGSC 9923 / NRRL Y-1056</strain>
    </source>
</reference>
<sequence length="272" mass="29981">MHRNLVVFGGTGFLGKRICQLAAASGVFDKVTSLSRSGRAPDSSEKWASTINWESCDIFDPATYRSHLQSATDIVHSVGILLENPEYKAKLASSPLGSLASLGQLMKPRWARNPLQQTNPQFTYDAVNRRTAMLLAETLAAIAKDKGAGRKVTLSYISADKGFPLIPAGYINSKRQAEEGIMRLEHQLRPLLFRPGFMFDEARDVADARSALRDVLELLNCGNELLLRRNVGCVNQLLRPTVSTQQVARALLKHIEDESSYGVISLEDILKA</sequence>
<dbReference type="AlphaFoldDB" id="Q74ZG0"/>
<evidence type="ECO:0000313" key="1">
    <source>
        <dbReference type="EMBL" id="AAS54781.1"/>
    </source>
</evidence>
<dbReference type="Proteomes" id="UP000000591">
    <property type="component" value="Chromosome VII"/>
</dbReference>
<dbReference type="RefSeq" id="NP_986957.1">
    <property type="nucleotide sequence ID" value="NM_212019.1"/>
</dbReference>
<proteinExistence type="predicted"/>
<dbReference type="KEGG" id="ago:AGOS_AGR291C"/>
<dbReference type="OrthoDB" id="276721at2759"/>
<organism evidence="1 2">
    <name type="scientific">Eremothecium gossypii (strain ATCC 10895 / CBS 109.51 / FGSC 9923 / NRRL Y-1056)</name>
    <name type="common">Yeast</name>
    <name type="synonym">Ashbya gossypii</name>
    <dbReference type="NCBI Taxonomy" id="284811"/>
    <lineage>
        <taxon>Eukaryota</taxon>
        <taxon>Fungi</taxon>
        <taxon>Dikarya</taxon>
        <taxon>Ascomycota</taxon>
        <taxon>Saccharomycotina</taxon>
        <taxon>Saccharomycetes</taxon>
        <taxon>Saccharomycetales</taxon>
        <taxon>Saccharomycetaceae</taxon>
        <taxon>Eremothecium</taxon>
    </lineage>
</organism>
<reference evidence="1 2" key="1">
    <citation type="journal article" date="2004" name="Science">
        <title>The Ashbya gossypii genome as a tool for mapping the ancient Saccharomyces cerevisiae genome.</title>
        <authorList>
            <person name="Dietrich F.S."/>
            <person name="Voegeli S."/>
            <person name="Brachat S."/>
            <person name="Lerch A."/>
            <person name="Gates K."/>
            <person name="Steiner S."/>
            <person name="Mohr C."/>
            <person name="Pohlmann R."/>
            <person name="Luedi P."/>
            <person name="Choi S."/>
            <person name="Wing R.A."/>
            <person name="Flavier A."/>
            <person name="Gaffney T.D."/>
            <person name="Philippsen P."/>
        </authorList>
    </citation>
    <scope>NUCLEOTIDE SEQUENCE [LARGE SCALE GENOMIC DNA]</scope>
    <source>
        <strain evidence="2">ATCC 10895 / CBS 109.51 / FGSC 9923 / NRRL Y-1056</strain>
    </source>
</reference>
<keyword evidence="2" id="KW-1185">Reference proteome</keyword>
<accession>Q74ZG0</accession>
<dbReference type="eggNOG" id="KOG4288">
    <property type="taxonomic scope" value="Eukaryota"/>
</dbReference>
<dbReference type="PANTHER" id="PTHR12126:SF16">
    <property type="entry name" value="MIOREX COMPLEX COMPONENT 2"/>
    <property type="match status" value="1"/>
</dbReference>
<dbReference type="FunCoup" id="Q74ZG0">
    <property type="interactions" value="103"/>
</dbReference>
<dbReference type="SUPFAM" id="SSF51735">
    <property type="entry name" value="NAD(P)-binding Rossmann-fold domains"/>
    <property type="match status" value="1"/>
</dbReference>
<dbReference type="HOGENOM" id="CLU_055314_1_0_1"/>
<dbReference type="GO" id="GO:0044877">
    <property type="term" value="F:protein-containing complex binding"/>
    <property type="evidence" value="ECO:0000318"/>
    <property type="project" value="GO_Central"/>
</dbReference>
<dbReference type="OMA" id="WERADIF"/>
<protein>
    <submittedName>
        <fullName evidence="1">AGR291Cp</fullName>
    </submittedName>
</protein>
<dbReference type="InterPro" id="IPR051207">
    <property type="entry name" value="ComplexI_NDUFA9_subunit"/>
</dbReference>
<dbReference type="GO" id="GO:0005739">
    <property type="term" value="C:mitochondrion"/>
    <property type="evidence" value="ECO:0000318"/>
    <property type="project" value="GO_Central"/>
</dbReference>
<evidence type="ECO:0000313" key="2">
    <source>
        <dbReference type="Proteomes" id="UP000000591"/>
    </source>
</evidence>